<dbReference type="EMBL" id="CP013235">
    <property type="protein sequence ID" value="AMP10266.1"/>
    <property type="molecule type" value="Genomic_DNA"/>
</dbReference>
<dbReference type="Proteomes" id="UP000071778">
    <property type="component" value="Chromosome"/>
</dbReference>
<proteinExistence type="predicted"/>
<accession>A0A127QJU3</accession>
<reference evidence="1 2" key="1">
    <citation type="submission" date="2015-11" db="EMBL/GenBank/DDBJ databases">
        <title>Exploring the genomic traits of fungus-feeding bacterial genus Collimonas.</title>
        <authorList>
            <person name="Song C."/>
            <person name="Schmidt R."/>
            <person name="de Jager V."/>
            <person name="Krzyzanowska D."/>
            <person name="Jongedijk E."/>
            <person name="Cankar K."/>
            <person name="Beekwilder J."/>
            <person name="van Veen A."/>
            <person name="de Boer W."/>
            <person name="van Veen J.A."/>
            <person name="Garbeva P."/>
        </authorList>
    </citation>
    <scope>NUCLEOTIDE SEQUENCE [LARGE SCALE GENOMIC DNA]</scope>
    <source>
        <strain evidence="1 2">Ter282</strain>
    </source>
</reference>
<dbReference type="AlphaFoldDB" id="A0A127QJU3"/>
<evidence type="ECO:0000313" key="1">
    <source>
        <dbReference type="EMBL" id="AMP10266.1"/>
    </source>
</evidence>
<keyword evidence="2" id="KW-1185">Reference proteome</keyword>
<name>A0A127QJU3_9BURK</name>
<protein>
    <submittedName>
        <fullName evidence="1">Uncharacterized protein</fullName>
    </submittedName>
</protein>
<sequence>MGSDADYATHGGLLNNKQFVTAQWRLHKDAGNPLQQIQNFRWLANSPGK</sequence>
<evidence type="ECO:0000313" key="2">
    <source>
        <dbReference type="Proteomes" id="UP000071778"/>
    </source>
</evidence>
<organism evidence="1 2">
    <name type="scientific">Collimonas arenae</name>
    <dbReference type="NCBI Taxonomy" id="279058"/>
    <lineage>
        <taxon>Bacteria</taxon>
        <taxon>Pseudomonadati</taxon>
        <taxon>Pseudomonadota</taxon>
        <taxon>Betaproteobacteria</taxon>
        <taxon>Burkholderiales</taxon>
        <taxon>Oxalobacteraceae</taxon>
        <taxon>Collimonas</taxon>
    </lineage>
</organism>
<gene>
    <name evidence="1" type="ORF">CAter282_2528</name>
</gene>